<feature type="signal peptide" evidence="2">
    <location>
        <begin position="1"/>
        <end position="23"/>
    </location>
</feature>
<dbReference type="EMBL" id="LQNT01000011">
    <property type="protein sequence ID" value="KZE37074.1"/>
    <property type="molecule type" value="Genomic_DNA"/>
</dbReference>
<evidence type="ECO:0000256" key="1">
    <source>
        <dbReference type="SAM" id="MobiDB-lite"/>
    </source>
</evidence>
<reference evidence="3 4" key="1">
    <citation type="submission" date="2016-01" db="EMBL/GenBank/DDBJ databases">
        <title>Whole genome sequencing of Bhargavaea cecembensis T14.</title>
        <authorList>
            <person name="Hong K.W."/>
        </authorList>
    </citation>
    <scope>NUCLEOTIDE SEQUENCE [LARGE SCALE GENOMIC DNA]</scope>
    <source>
        <strain evidence="3 4">T14</strain>
    </source>
</reference>
<keyword evidence="2" id="KW-0732">Signal</keyword>
<feature type="compositionally biased region" description="Basic and acidic residues" evidence="1">
    <location>
        <begin position="27"/>
        <end position="48"/>
    </location>
</feature>
<dbReference type="InterPro" id="IPR025673">
    <property type="entry name" value="PCYCGC"/>
</dbReference>
<gene>
    <name evidence="3" type="ORF">AV656_10845</name>
</gene>
<dbReference type="Pfam" id="PF13798">
    <property type="entry name" value="PCYCGC"/>
    <property type="match status" value="1"/>
</dbReference>
<dbReference type="OrthoDB" id="2654667at2"/>
<comment type="caution">
    <text evidence="3">The sequence shown here is derived from an EMBL/GenBank/DDBJ whole genome shotgun (WGS) entry which is preliminary data.</text>
</comment>
<proteinExistence type="predicted"/>
<evidence type="ECO:0000313" key="4">
    <source>
        <dbReference type="Proteomes" id="UP000076490"/>
    </source>
</evidence>
<evidence type="ECO:0008006" key="5">
    <source>
        <dbReference type="Google" id="ProtNLM"/>
    </source>
</evidence>
<organism evidence="3 4">
    <name type="scientific">Bhargavaea cecembensis</name>
    <dbReference type="NCBI Taxonomy" id="394098"/>
    <lineage>
        <taxon>Bacteria</taxon>
        <taxon>Bacillati</taxon>
        <taxon>Bacillota</taxon>
        <taxon>Bacilli</taxon>
        <taxon>Bacillales</taxon>
        <taxon>Caryophanaceae</taxon>
        <taxon>Bhargavaea</taxon>
    </lineage>
</organism>
<feature type="chain" id="PRO_5007858274" description="Lipoprotein" evidence="2">
    <location>
        <begin position="24"/>
        <end position="182"/>
    </location>
</feature>
<dbReference type="AlphaFoldDB" id="A0A165GNE3"/>
<dbReference type="PROSITE" id="PS51257">
    <property type="entry name" value="PROKAR_LIPOPROTEIN"/>
    <property type="match status" value="1"/>
</dbReference>
<name>A0A165GNE3_9BACL</name>
<dbReference type="RefSeq" id="WP_063181979.1">
    <property type="nucleotide sequence ID" value="NZ_LQNT01000011.1"/>
</dbReference>
<feature type="region of interest" description="Disordered" evidence="1">
    <location>
        <begin position="25"/>
        <end position="48"/>
    </location>
</feature>
<evidence type="ECO:0000256" key="2">
    <source>
        <dbReference type="SAM" id="SignalP"/>
    </source>
</evidence>
<dbReference type="Proteomes" id="UP000076490">
    <property type="component" value="Unassembled WGS sequence"/>
</dbReference>
<protein>
    <recommendedName>
        <fullName evidence="5">Lipoprotein</fullName>
    </recommendedName>
</protein>
<evidence type="ECO:0000313" key="3">
    <source>
        <dbReference type="EMBL" id="KZE37074.1"/>
    </source>
</evidence>
<accession>A0A165GNE3</accession>
<sequence length="182" mass="19887">MKKRFVYILAALGLVLSACGNDAAGETDSHKDEASHEGHDHAAPAEREVKEGQTVLPNGDLQEVTASAEELPSFLDNKPEDMQLVYQVAGSATEILEWMPCYCGCGDSAGHKSNMNCFISEVREDGSVVWDDHGTRCLVCMEIAVESVKMFQDGKSLKEIRETIDETYNEGYAEPTPTPMPA</sequence>